<protein>
    <submittedName>
        <fullName evidence="1">Uncharacterized protein</fullName>
    </submittedName>
</protein>
<gene>
    <name evidence="1" type="ORF">S01H4_12903</name>
</gene>
<comment type="caution">
    <text evidence="1">The sequence shown here is derived from an EMBL/GenBank/DDBJ whole genome shotgun (WGS) entry which is preliminary data.</text>
</comment>
<accession>X1B8X5</accession>
<dbReference type="AlphaFoldDB" id="X1B8X5"/>
<name>X1B8X5_9ZZZZ</name>
<proteinExistence type="predicted"/>
<reference evidence="1" key="1">
    <citation type="journal article" date="2014" name="Front. Microbiol.">
        <title>High frequency of phylogenetically diverse reductive dehalogenase-homologous genes in deep subseafloor sedimentary metagenomes.</title>
        <authorList>
            <person name="Kawai M."/>
            <person name="Futagami T."/>
            <person name="Toyoda A."/>
            <person name="Takaki Y."/>
            <person name="Nishi S."/>
            <person name="Hori S."/>
            <person name="Arai W."/>
            <person name="Tsubouchi T."/>
            <person name="Morono Y."/>
            <person name="Uchiyama I."/>
            <person name="Ito T."/>
            <person name="Fujiyama A."/>
            <person name="Inagaki F."/>
            <person name="Takami H."/>
        </authorList>
    </citation>
    <scope>NUCLEOTIDE SEQUENCE</scope>
    <source>
        <strain evidence="1">Expedition CK06-06</strain>
    </source>
</reference>
<feature type="non-terminal residue" evidence="1">
    <location>
        <position position="1"/>
    </location>
</feature>
<sequence length="132" mass="14265">YTSGGIVEACANQRAIDGIGSFPESVQGVSELVLASQHKSLMKLNPKTGQPSKTMLYLGQTKKIASAMRSMLTAEFRSLELPAVPSIVCEVFSNRPSRLTASQIEEGTIVVTQAQWQEVVGPVFGQRARLLD</sequence>
<evidence type="ECO:0000313" key="1">
    <source>
        <dbReference type="EMBL" id="GAG68431.1"/>
    </source>
</evidence>
<organism evidence="1">
    <name type="scientific">marine sediment metagenome</name>
    <dbReference type="NCBI Taxonomy" id="412755"/>
    <lineage>
        <taxon>unclassified sequences</taxon>
        <taxon>metagenomes</taxon>
        <taxon>ecological metagenomes</taxon>
    </lineage>
</organism>
<dbReference type="EMBL" id="BART01005629">
    <property type="protein sequence ID" value="GAG68431.1"/>
    <property type="molecule type" value="Genomic_DNA"/>
</dbReference>